<evidence type="ECO:0008006" key="3">
    <source>
        <dbReference type="Google" id="ProtNLM"/>
    </source>
</evidence>
<dbReference type="EMBL" id="JBHTBS010000006">
    <property type="protein sequence ID" value="MFC7338065.1"/>
    <property type="molecule type" value="Genomic_DNA"/>
</dbReference>
<evidence type="ECO:0000313" key="1">
    <source>
        <dbReference type="EMBL" id="MFC7338065.1"/>
    </source>
</evidence>
<evidence type="ECO:0000313" key="2">
    <source>
        <dbReference type="Proteomes" id="UP001596472"/>
    </source>
</evidence>
<accession>A0ABW2L908</accession>
<dbReference type="RefSeq" id="WP_379712975.1">
    <property type="nucleotide sequence ID" value="NZ_JBHTBS010000006.1"/>
</dbReference>
<name>A0ABW2L908_9BACT</name>
<dbReference type="Proteomes" id="UP001596472">
    <property type="component" value="Unassembled WGS sequence"/>
</dbReference>
<reference evidence="2" key="1">
    <citation type="journal article" date="2019" name="Int. J. Syst. Evol. Microbiol.">
        <title>The Global Catalogue of Microorganisms (GCM) 10K type strain sequencing project: providing services to taxonomists for standard genome sequencing and annotation.</title>
        <authorList>
            <consortium name="The Broad Institute Genomics Platform"/>
            <consortium name="The Broad Institute Genome Sequencing Center for Infectious Disease"/>
            <person name="Wu L."/>
            <person name="Ma J."/>
        </authorList>
    </citation>
    <scope>NUCLEOTIDE SEQUENCE [LARGE SCALE GENOMIC DNA]</scope>
    <source>
        <strain evidence="2">CGMCC 4.1467</strain>
    </source>
</reference>
<keyword evidence="2" id="KW-1185">Reference proteome</keyword>
<gene>
    <name evidence="1" type="ORF">ACFQY0_12805</name>
</gene>
<dbReference type="Gene3D" id="3.40.50.2000">
    <property type="entry name" value="Glycogen Phosphorylase B"/>
    <property type="match status" value="2"/>
</dbReference>
<comment type="caution">
    <text evidence="1">The sequence shown here is derived from an EMBL/GenBank/DDBJ whole genome shotgun (WGS) entry which is preliminary data.</text>
</comment>
<organism evidence="1 2">
    <name type="scientific">Haloferula chungangensis</name>
    <dbReference type="NCBI Taxonomy" id="1048331"/>
    <lineage>
        <taxon>Bacteria</taxon>
        <taxon>Pseudomonadati</taxon>
        <taxon>Verrucomicrobiota</taxon>
        <taxon>Verrucomicrobiia</taxon>
        <taxon>Verrucomicrobiales</taxon>
        <taxon>Verrucomicrobiaceae</taxon>
        <taxon>Haloferula</taxon>
    </lineage>
</organism>
<protein>
    <recommendedName>
        <fullName evidence="3">Glycosyltransferase</fullName>
    </recommendedName>
</protein>
<dbReference type="SUPFAM" id="SSF53756">
    <property type="entry name" value="UDP-Glycosyltransferase/glycogen phosphorylase"/>
    <property type="match status" value="1"/>
</dbReference>
<sequence>MNSSIGAVQRLRIVVICAEFVPSFSYLENILCRTLDRLGHDVLVLSSVPRNWSGDLSTADAELPFEVYRSSWIIKFKNTFLEFGSGFSRRIKLHDPDIVFLLAPLSGIGMSALPSIPTRSKVISAFSDLPCHRGKWSMSTLIKSRWVPAIVRRSSLVMAITKETRVLLEGWVSEEERRKIQMTGLLLDFSRLPGSQDLPSQVEELLEKTASICSVITRVRPEKNLKEFFGVICKFLESHPEMGFVMAGVGDDAASTDLLEAIRSSSVSDRCVTLPLLSELEIRAVFEKSRFSLWNSVSVGIYHSLVSGCPALLWNGQVSEHLIKDGVNGLWFGSIDEVEEAMEVAYSHPWNIDEVKRSVGHADSDKLVPALLDAVLKSSDGTDERLASNSFS</sequence>
<proteinExistence type="predicted"/>